<dbReference type="InterPro" id="IPR036196">
    <property type="entry name" value="Ptyr_pPase_sf"/>
</dbReference>
<evidence type="ECO:0000313" key="7">
    <source>
        <dbReference type="EMBL" id="MFB9135761.1"/>
    </source>
</evidence>
<evidence type="ECO:0000313" key="8">
    <source>
        <dbReference type="Proteomes" id="UP001589645"/>
    </source>
</evidence>
<dbReference type="PANTHER" id="PTHR11717">
    <property type="entry name" value="LOW MOLECULAR WEIGHT PROTEIN TYROSINE PHOSPHATASE"/>
    <property type="match status" value="1"/>
</dbReference>
<evidence type="ECO:0000256" key="4">
    <source>
        <dbReference type="ARBA" id="ARBA00022912"/>
    </source>
</evidence>
<dbReference type="EC" id="3.1.3.48" evidence="2"/>
<dbReference type="InterPro" id="IPR017867">
    <property type="entry name" value="Tyr_phospatase_low_mol_wt"/>
</dbReference>
<evidence type="ECO:0000259" key="6">
    <source>
        <dbReference type="SMART" id="SM00226"/>
    </source>
</evidence>
<keyword evidence="8" id="KW-1185">Reference proteome</keyword>
<evidence type="ECO:0000256" key="3">
    <source>
        <dbReference type="ARBA" id="ARBA00022801"/>
    </source>
</evidence>
<evidence type="ECO:0000256" key="5">
    <source>
        <dbReference type="ARBA" id="ARBA00051722"/>
    </source>
</evidence>
<dbReference type="GO" id="GO:0004725">
    <property type="term" value="F:protein tyrosine phosphatase activity"/>
    <property type="evidence" value="ECO:0007669"/>
    <property type="project" value="UniProtKB-EC"/>
</dbReference>
<dbReference type="InterPro" id="IPR050438">
    <property type="entry name" value="LMW_PTPase"/>
</dbReference>
<comment type="caution">
    <text evidence="7">The sequence shown here is derived from an EMBL/GenBank/DDBJ whole genome shotgun (WGS) entry which is preliminary data.</text>
</comment>
<dbReference type="InterPro" id="IPR023485">
    <property type="entry name" value="Ptyr_pPase"/>
</dbReference>
<accession>A0ABV5HNC7</accession>
<keyword evidence="3 7" id="KW-0378">Hydrolase</keyword>
<dbReference type="CDD" id="cd16343">
    <property type="entry name" value="LMWPTP"/>
    <property type="match status" value="1"/>
</dbReference>
<evidence type="ECO:0000256" key="2">
    <source>
        <dbReference type="ARBA" id="ARBA00013064"/>
    </source>
</evidence>
<dbReference type="RefSeq" id="WP_390193060.1">
    <property type="nucleotide sequence ID" value="NZ_JBHMEP010000002.1"/>
</dbReference>
<dbReference type="PRINTS" id="PR00719">
    <property type="entry name" value="LMWPTPASE"/>
</dbReference>
<dbReference type="Proteomes" id="UP001589645">
    <property type="component" value="Unassembled WGS sequence"/>
</dbReference>
<comment type="similarity">
    <text evidence="1">Belongs to the low molecular weight phosphotyrosine protein phosphatase family.</text>
</comment>
<dbReference type="Pfam" id="PF01451">
    <property type="entry name" value="LMWPc"/>
    <property type="match status" value="1"/>
</dbReference>
<reference evidence="7 8" key="1">
    <citation type="submission" date="2024-09" db="EMBL/GenBank/DDBJ databases">
        <authorList>
            <person name="Sun Q."/>
            <person name="Mori K."/>
        </authorList>
    </citation>
    <scope>NUCLEOTIDE SEQUENCE [LARGE SCALE GENOMIC DNA]</scope>
    <source>
        <strain evidence="7 8">CECT 8064</strain>
    </source>
</reference>
<keyword evidence="4" id="KW-0904">Protein phosphatase</keyword>
<dbReference type="Gene3D" id="3.40.50.2300">
    <property type="match status" value="1"/>
</dbReference>
<sequence>MFDHILVVCAGNICRSPIAERMLQRELADKQVISAGLITEKSHIVGNSAYPPMIDVANQIGITLTDHKAQQLTQALCDWSDLILVMEHAHIDRVASQFKQVRNKTFLLGQWASGSIDDPFGQGLMACIESSHKIEQACQGWVKRLSA</sequence>
<dbReference type="SUPFAM" id="SSF52788">
    <property type="entry name" value="Phosphotyrosine protein phosphatases I"/>
    <property type="match status" value="1"/>
</dbReference>
<comment type="catalytic activity">
    <reaction evidence="5">
        <text>O-phospho-L-tyrosyl-[protein] + H2O = L-tyrosyl-[protein] + phosphate</text>
        <dbReference type="Rhea" id="RHEA:10684"/>
        <dbReference type="Rhea" id="RHEA-COMP:10136"/>
        <dbReference type="Rhea" id="RHEA-COMP:20101"/>
        <dbReference type="ChEBI" id="CHEBI:15377"/>
        <dbReference type="ChEBI" id="CHEBI:43474"/>
        <dbReference type="ChEBI" id="CHEBI:46858"/>
        <dbReference type="ChEBI" id="CHEBI:61978"/>
        <dbReference type="EC" id="3.1.3.48"/>
    </reaction>
</comment>
<feature type="domain" description="Phosphotyrosine protein phosphatase I" evidence="6">
    <location>
        <begin position="3"/>
        <end position="144"/>
    </location>
</feature>
<name>A0ABV5HNC7_9VIBR</name>
<dbReference type="PANTHER" id="PTHR11717:SF31">
    <property type="entry name" value="LOW MOLECULAR WEIGHT PROTEIN-TYROSINE-PHOSPHATASE ETP-RELATED"/>
    <property type="match status" value="1"/>
</dbReference>
<protein>
    <recommendedName>
        <fullName evidence="2">protein-tyrosine-phosphatase</fullName>
        <ecNumber evidence="2">3.1.3.48</ecNumber>
    </recommendedName>
</protein>
<organism evidence="7 8">
    <name type="scientific">Vibrio olivae</name>
    <dbReference type="NCBI Taxonomy" id="1243002"/>
    <lineage>
        <taxon>Bacteria</taxon>
        <taxon>Pseudomonadati</taxon>
        <taxon>Pseudomonadota</taxon>
        <taxon>Gammaproteobacteria</taxon>
        <taxon>Vibrionales</taxon>
        <taxon>Vibrionaceae</taxon>
        <taxon>Vibrio</taxon>
    </lineage>
</organism>
<evidence type="ECO:0000256" key="1">
    <source>
        <dbReference type="ARBA" id="ARBA00011063"/>
    </source>
</evidence>
<dbReference type="EMBL" id="JBHMEP010000002">
    <property type="protein sequence ID" value="MFB9135761.1"/>
    <property type="molecule type" value="Genomic_DNA"/>
</dbReference>
<proteinExistence type="inferred from homology"/>
<gene>
    <name evidence="7" type="ORF">ACFFUV_12385</name>
</gene>
<dbReference type="SMART" id="SM00226">
    <property type="entry name" value="LMWPc"/>
    <property type="match status" value="1"/>
</dbReference>